<dbReference type="Pfam" id="PF03845">
    <property type="entry name" value="Spore_permease"/>
    <property type="match status" value="1"/>
</dbReference>
<feature type="transmembrane region" description="Helical" evidence="8">
    <location>
        <begin position="338"/>
        <end position="359"/>
    </location>
</feature>
<dbReference type="RefSeq" id="WP_347437413.1">
    <property type="nucleotide sequence ID" value="NZ_CP089291.1"/>
</dbReference>
<name>A0ABY4CJY5_9BACL</name>
<dbReference type="NCBIfam" id="TIGR00912">
    <property type="entry name" value="2A0309"/>
    <property type="match status" value="1"/>
</dbReference>
<feature type="transmembrane region" description="Helical" evidence="8">
    <location>
        <begin position="40"/>
        <end position="64"/>
    </location>
</feature>
<protein>
    <submittedName>
        <fullName evidence="9">Endospore germination permease</fullName>
    </submittedName>
</protein>
<accession>A0ABY4CJY5</accession>
<evidence type="ECO:0000256" key="6">
    <source>
        <dbReference type="ARBA" id="ARBA00022989"/>
    </source>
</evidence>
<dbReference type="Proteomes" id="UP000830167">
    <property type="component" value="Chromosome"/>
</dbReference>
<keyword evidence="10" id="KW-1185">Reference proteome</keyword>
<feature type="transmembrane region" description="Helical" evidence="8">
    <location>
        <begin position="220"/>
        <end position="244"/>
    </location>
</feature>
<evidence type="ECO:0000256" key="7">
    <source>
        <dbReference type="ARBA" id="ARBA00023136"/>
    </source>
</evidence>
<evidence type="ECO:0000256" key="4">
    <source>
        <dbReference type="ARBA" id="ARBA00022544"/>
    </source>
</evidence>
<evidence type="ECO:0000313" key="10">
    <source>
        <dbReference type="Proteomes" id="UP000830167"/>
    </source>
</evidence>
<keyword evidence="3" id="KW-0813">Transport</keyword>
<keyword evidence="7 8" id="KW-0472">Membrane</keyword>
<feature type="transmembrane region" description="Helical" evidence="8">
    <location>
        <begin position="190"/>
        <end position="208"/>
    </location>
</feature>
<evidence type="ECO:0000313" key="9">
    <source>
        <dbReference type="EMBL" id="UOF90713.1"/>
    </source>
</evidence>
<feature type="transmembrane region" description="Helical" evidence="8">
    <location>
        <begin position="272"/>
        <end position="297"/>
    </location>
</feature>
<evidence type="ECO:0000256" key="5">
    <source>
        <dbReference type="ARBA" id="ARBA00022692"/>
    </source>
</evidence>
<reference evidence="9" key="1">
    <citation type="submission" date="2021-12" db="EMBL/GenBank/DDBJ databases">
        <title>Alicyclobacillaceae gen. nov., sp. nov., isolated from chalcocite enrichment system.</title>
        <authorList>
            <person name="Jiang Z."/>
        </authorList>
    </citation>
    <scope>NUCLEOTIDE SEQUENCE</scope>
    <source>
        <strain evidence="9">MYW30-H2</strain>
    </source>
</reference>
<evidence type="ECO:0000256" key="8">
    <source>
        <dbReference type="SAM" id="Phobius"/>
    </source>
</evidence>
<dbReference type="PANTHER" id="PTHR34975:SF2">
    <property type="entry name" value="SPORE GERMINATION PROTEIN A2"/>
    <property type="match status" value="1"/>
</dbReference>
<comment type="similarity">
    <text evidence="2">Belongs to the amino acid-polyamine-organocation (APC) superfamily. Spore germination protein (SGP) (TC 2.A.3.9) family.</text>
</comment>
<keyword evidence="4" id="KW-0309">Germination</keyword>
<organism evidence="9 10">
    <name type="scientific">Fodinisporobacter ferrooxydans</name>
    <dbReference type="NCBI Taxonomy" id="2901836"/>
    <lineage>
        <taxon>Bacteria</taxon>
        <taxon>Bacillati</taxon>
        <taxon>Bacillota</taxon>
        <taxon>Bacilli</taxon>
        <taxon>Bacillales</taxon>
        <taxon>Alicyclobacillaceae</taxon>
        <taxon>Fodinisporobacter</taxon>
    </lineage>
</organism>
<gene>
    <name evidence="9" type="ORF">LSG31_00055</name>
</gene>
<feature type="transmembrane region" description="Helical" evidence="8">
    <location>
        <begin position="150"/>
        <end position="170"/>
    </location>
</feature>
<evidence type="ECO:0000256" key="2">
    <source>
        <dbReference type="ARBA" id="ARBA00007998"/>
    </source>
</evidence>
<feature type="transmembrane region" description="Helical" evidence="8">
    <location>
        <begin position="309"/>
        <end position="326"/>
    </location>
</feature>
<sequence>MAKGIRMGHLDYRGFSALLVYLVGMKLFDNSLLYISRSSLNGAPIMVVLVTLVIGSAVWLALRFMQKNPGLNWLEAMQNVLPKPVIHIIGLFLYTASLLDTGINQRLEVDAVHTLFLTSTPDFVLICITSAGAFYAAYEGIEAISRVATMLFPYLIFALLIGFALLYSYFHWDFLFPLPGIPLGEMARQLLPDTSIYGEIAMILVLASMARSHAELKKGIFRGIFFSSGLLILILILCICVFDIQSMNKNPWPFQQALQTIYINRYIQHLDAFFVFIWIAAEYVRFAITFFVTCYLLATTLELHDYRPVLVLNLFLCIVVSVWPDSMSDANNFRVEILWNYAGPGVFALLILPSLYGIWKQSEKELANR</sequence>
<dbReference type="PANTHER" id="PTHR34975">
    <property type="entry name" value="SPORE GERMINATION PROTEIN A2"/>
    <property type="match status" value="1"/>
</dbReference>
<feature type="transmembrane region" description="Helical" evidence="8">
    <location>
        <begin position="85"/>
        <end position="103"/>
    </location>
</feature>
<dbReference type="EMBL" id="CP089291">
    <property type="protein sequence ID" value="UOF90713.1"/>
    <property type="molecule type" value="Genomic_DNA"/>
</dbReference>
<comment type="subcellular location">
    <subcellularLocation>
        <location evidence="1">Membrane</location>
        <topology evidence="1">Multi-pass membrane protein</topology>
    </subcellularLocation>
</comment>
<proteinExistence type="inferred from homology"/>
<keyword evidence="6 8" id="KW-1133">Transmembrane helix</keyword>
<evidence type="ECO:0000256" key="3">
    <source>
        <dbReference type="ARBA" id="ARBA00022448"/>
    </source>
</evidence>
<feature type="transmembrane region" description="Helical" evidence="8">
    <location>
        <begin position="115"/>
        <end position="138"/>
    </location>
</feature>
<evidence type="ECO:0000256" key="1">
    <source>
        <dbReference type="ARBA" id="ARBA00004141"/>
    </source>
</evidence>
<feature type="transmembrane region" description="Helical" evidence="8">
    <location>
        <begin position="12"/>
        <end position="28"/>
    </location>
</feature>
<dbReference type="InterPro" id="IPR004761">
    <property type="entry name" value="Spore_GerAB"/>
</dbReference>
<keyword evidence="5 8" id="KW-0812">Transmembrane</keyword>